<keyword evidence="6 11" id="KW-0411">Iron-sulfur</keyword>
<evidence type="ECO:0000256" key="2">
    <source>
        <dbReference type="ARBA" id="ARBA00006597"/>
    </source>
</evidence>
<dbReference type="GO" id="GO:0045454">
    <property type="term" value="P:cell redox homeostasis"/>
    <property type="evidence" value="ECO:0007669"/>
    <property type="project" value="TreeGrafter"/>
</dbReference>
<evidence type="ECO:0000313" key="14">
    <source>
        <dbReference type="Proteomes" id="UP000503540"/>
    </source>
</evidence>
<dbReference type="GO" id="GO:0046872">
    <property type="term" value="F:metal ion binding"/>
    <property type="evidence" value="ECO:0007669"/>
    <property type="project" value="UniProtKB-KW"/>
</dbReference>
<comment type="similarity">
    <text evidence="2 11">Belongs to the WhiB family.</text>
</comment>
<comment type="subcellular location">
    <subcellularLocation>
        <location evidence="1 11">Cytoplasm</location>
    </subcellularLocation>
</comment>
<evidence type="ECO:0000313" key="13">
    <source>
        <dbReference type="EMBL" id="QIS15130.1"/>
    </source>
</evidence>
<keyword evidence="11" id="KW-0963">Cytoplasm</keyword>
<accession>A0A6G9YPT0</accession>
<dbReference type="EMBL" id="CP046172">
    <property type="protein sequence ID" value="QIS15130.1"/>
    <property type="molecule type" value="Genomic_DNA"/>
</dbReference>
<dbReference type="PROSITE" id="PS51674">
    <property type="entry name" value="4FE4S_WBL"/>
    <property type="match status" value="1"/>
</dbReference>
<dbReference type="GO" id="GO:0005737">
    <property type="term" value="C:cytoplasm"/>
    <property type="evidence" value="ECO:0007669"/>
    <property type="project" value="UniProtKB-SubCell"/>
</dbReference>
<evidence type="ECO:0000256" key="6">
    <source>
        <dbReference type="ARBA" id="ARBA00023014"/>
    </source>
</evidence>
<evidence type="ECO:0000256" key="3">
    <source>
        <dbReference type="ARBA" id="ARBA00022485"/>
    </source>
</evidence>
<reference evidence="13 14" key="1">
    <citation type="journal article" date="2019" name="ACS Chem. Biol.">
        <title>Identification and Mobilization of a Cryptic Antibiotic Biosynthesis Gene Locus from a Human-Pathogenic Nocardia Isolate.</title>
        <authorList>
            <person name="Herisse M."/>
            <person name="Ishida K."/>
            <person name="Porter J.L."/>
            <person name="Howden B."/>
            <person name="Hertweck C."/>
            <person name="Stinear T.P."/>
            <person name="Pidot S.J."/>
        </authorList>
    </citation>
    <scope>NUCLEOTIDE SEQUENCE [LARGE SCALE GENOMIC DNA]</scope>
    <source>
        <strain evidence="13 14">AUSMDU00012717</strain>
    </source>
</reference>
<feature type="binding site" evidence="11">
    <location>
        <position position="94"/>
    </location>
    <ligand>
        <name>[4Fe-4S] cluster</name>
        <dbReference type="ChEBI" id="CHEBI:49883"/>
    </ligand>
</feature>
<comment type="cofactor">
    <cofactor evidence="11">
        <name>[4Fe-4S] cluster</name>
        <dbReference type="ChEBI" id="CHEBI:49883"/>
    </cofactor>
    <text evidence="11">Binds 1 [4Fe-4S] cluster per subunit. Following nitrosylation of the [4Fe-4S] cluster binds 1 [4Fe-8(NO)] cluster per subunit.</text>
</comment>
<proteinExistence type="inferred from homology"/>
<comment type="function">
    <text evidence="11">Acts as a transcriptional regulator. Probably redox-responsive. The apo- but not holo-form probably binds DNA.</text>
</comment>
<comment type="PTM">
    <text evidence="11">The Fe-S cluster can be nitrosylated by nitric oxide (NO).</text>
</comment>
<evidence type="ECO:0000259" key="12">
    <source>
        <dbReference type="PROSITE" id="PS51674"/>
    </source>
</evidence>
<feature type="binding site" evidence="11">
    <location>
        <position position="68"/>
    </location>
    <ligand>
        <name>[4Fe-4S] cluster</name>
        <dbReference type="ChEBI" id="CHEBI:49883"/>
    </ligand>
</feature>
<keyword evidence="3 11" id="KW-0004">4Fe-4S</keyword>
<dbReference type="GO" id="GO:0051539">
    <property type="term" value="F:4 iron, 4 sulfur cluster binding"/>
    <property type="evidence" value="ECO:0007669"/>
    <property type="project" value="UniProtKB-UniRule"/>
</dbReference>
<dbReference type="GO" id="GO:0003677">
    <property type="term" value="F:DNA binding"/>
    <property type="evidence" value="ECO:0007669"/>
    <property type="project" value="UniProtKB-UniRule"/>
</dbReference>
<evidence type="ECO:0000256" key="10">
    <source>
        <dbReference type="ARBA" id="ARBA00023163"/>
    </source>
</evidence>
<name>A0A6G9YPT0_9NOCA</name>
<dbReference type="GO" id="GO:0047134">
    <property type="term" value="F:protein-disulfide reductase [NAD(P)H] activity"/>
    <property type="evidence" value="ECO:0007669"/>
    <property type="project" value="TreeGrafter"/>
</dbReference>
<evidence type="ECO:0000256" key="7">
    <source>
        <dbReference type="ARBA" id="ARBA00023015"/>
    </source>
</evidence>
<evidence type="ECO:0000256" key="5">
    <source>
        <dbReference type="ARBA" id="ARBA00023004"/>
    </source>
</evidence>
<dbReference type="PANTHER" id="PTHR38839">
    <property type="entry name" value="TRANSCRIPTIONAL REGULATOR WHID-RELATED"/>
    <property type="match status" value="1"/>
</dbReference>
<keyword evidence="10 11" id="KW-0804">Transcription</keyword>
<evidence type="ECO:0000256" key="4">
    <source>
        <dbReference type="ARBA" id="ARBA00022723"/>
    </source>
</evidence>
<dbReference type="GO" id="GO:0035731">
    <property type="term" value="F:dinitrosyl-iron complex binding"/>
    <property type="evidence" value="ECO:0007669"/>
    <property type="project" value="UniProtKB-UniRule"/>
</dbReference>
<dbReference type="PANTHER" id="PTHR38839:SF2">
    <property type="entry name" value="TRANSCRIPTIONAL REGULATOR WHIB7-RELATED"/>
    <property type="match status" value="1"/>
</dbReference>
<comment type="PTM">
    <text evidence="11">Upon Fe-S cluster removal intramolecular disulfide bonds are formed.</text>
</comment>
<evidence type="ECO:0000256" key="11">
    <source>
        <dbReference type="HAMAP-Rule" id="MF_01479"/>
    </source>
</evidence>
<keyword evidence="4 11" id="KW-0479">Metal-binding</keyword>
<evidence type="ECO:0000256" key="8">
    <source>
        <dbReference type="ARBA" id="ARBA00023125"/>
    </source>
</evidence>
<keyword evidence="9 11" id="KW-1015">Disulfide bond</keyword>
<dbReference type="GO" id="GO:0045892">
    <property type="term" value="P:negative regulation of DNA-templated transcription"/>
    <property type="evidence" value="ECO:0007669"/>
    <property type="project" value="TreeGrafter"/>
</dbReference>
<dbReference type="KEGG" id="nah:F5544_36510"/>
<protein>
    <recommendedName>
        <fullName evidence="11">Transcriptional regulator WhiB</fullName>
    </recommendedName>
</protein>
<feature type="domain" description="4Fe-4S Wbl-type" evidence="12">
    <location>
        <begin position="67"/>
        <end position="124"/>
    </location>
</feature>
<feature type="binding site" evidence="11">
    <location>
        <position position="91"/>
    </location>
    <ligand>
        <name>[4Fe-4S] cluster</name>
        <dbReference type="ChEBI" id="CHEBI:49883"/>
    </ligand>
</feature>
<dbReference type="AlphaFoldDB" id="A0A6G9YPT0"/>
<gene>
    <name evidence="11" type="primary">whiB</name>
    <name evidence="13" type="ORF">F5544_36510</name>
</gene>
<feature type="binding site" evidence="11">
    <location>
        <position position="100"/>
    </location>
    <ligand>
        <name>[4Fe-4S] cluster</name>
        <dbReference type="ChEBI" id="CHEBI:49883"/>
    </ligand>
</feature>
<dbReference type="HAMAP" id="MF_01479">
    <property type="entry name" value="WhiB"/>
    <property type="match status" value="1"/>
</dbReference>
<dbReference type="InterPro" id="IPR034768">
    <property type="entry name" value="4FE4S_WBL"/>
</dbReference>
<keyword evidence="7 11" id="KW-0805">Transcription regulation</keyword>
<dbReference type="Pfam" id="PF02467">
    <property type="entry name" value="Whib"/>
    <property type="match status" value="1"/>
</dbReference>
<dbReference type="Proteomes" id="UP000503540">
    <property type="component" value="Chromosome"/>
</dbReference>
<organism evidence="13 14">
    <name type="scientific">Nocardia arthritidis</name>
    <dbReference type="NCBI Taxonomy" id="228602"/>
    <lineage>
        <taxon>Bacteria</taxon>
        <taxon>Bacillati</taxon>
        <taxon>Actinomycetota</taxon>
        <taxon>Actinomycetes</taxon>
        <taxon>Mycobacteriales</taxon>
        <taxon>Nocardiaceae</taxon>
        <taxon>Nocardia</taxon>
    </lineage>
</organism>
<evidence type="ECO:0000256" key="1">
    <source>
        <dbReference type="ARBA" id="ARBA00004496"/>
    </source>
</evidence>
<evidence type="ECO:0000256" key="9">
    <source>
        <dbReference type="ARBA" id="ARBA00023157"/>
    </source>
</evidence>
<keyword evidence="14" id="KW-1185">Reference proteome</keyword>
<keyword evidence="5 11" id="KW-0408">Iron</keyword>
<sequence>MAQSETVASIFRLLSHRHRFRRKNETNRCNKLKENDVFTAESWPSATTDVTCRTVARPTRTREVTVPCRVGDPDLWFAESPVQLEEAKALCASCPIRKGCLNAAIDRREPWGVWGGEIFDQGVVIARKRPRGRPRKIAVSA</sequence>
<dbReference type="InterPro" id="IPR003482">
    <property type="entry name" value="Whib"/>
</dbReference>
<keyword evidence="8 11" id="KW-0238">DNA-binding</keyword>